<dbReference type="SUPFAM" id="SSF50969">
    <property type="entry name" value="YVTN repeat-like/Quinoprotein amine dehydrogenase"/>
    <property type="match status" value="1"/>
</dbReference>
<dbReference type="GO" id="GO:0016887">
    <property type="term" value="F:ATP hydrolysis activity"/>
    <property type="evidence" value="ECO:0007669"/>
    <property type="project" value="TreeGrafter"/>
</dbReference>
<dbReference type="GO" id="GO:0005737">
    <property type="term" value="C:cytoplasm"/>
    <property type="evidence" value="ECO:0007669"/>
    <property type="project" value="TreeGrafter"/>
</dbReference>
<keyword evidence="2" id="KW-0548">Nucleotidyltransferase</keyword>
<dbReference type="InterPro" id="IPR004821">
    <property type="entry name" value="Cyt_trans-like"/>
</dbReference>
<dbReference type="PANTHER" id="PTHR31285:SF0">
    <property type="entry name" value="NICOTINAMIDE MONONUCLEOTIDE ADENYLYLTRANSFERASE"/>
    <property type="match status" value="1"/>
</dbReference>
<dbReference type="EMBL" id="JAPDFW010000065">
    <property type="protein sequence ID" value="KAJ5075419.1"/>
    <property type="molecule type" value="Genomic_DNA"/>
</dbReference>
<dbReference type="Gene3D" id="2.130.10.10">
    <property type="entry name" value="YVTN repeat-like/Quinoprotein amine dehydrogenase"/>
    <property type="match status" value="1"/>
</dbReference>
<gene>
    <name evidence="2" type="ORF">M0811_07389</name>
</gene>
<dbReference type="Gene3D" id="3.40.50.620">
    <property type="entry name" value="HUPs"/>
    <property type="match status" value="1"/>
</dbReference>
<reference evidence="2" key="1">
    <citation type="submission" date="2022-10" db="EMBL/GenBank/DDBJ databases">
        <title>Novel sulphate-reducing endosymbionts in the free-living metamonad Anaeramoeba.</title>
        <authorList>
            <person name="Jerlstrom-Hultqvist J."/>
            <person name="Cepicka I."/>
            <person name="Gallot-Lavallee L."/>
            <person name="Salas-Leiva D."/>
            <person name="Curtis B.A."/>
            <person name="Zahonova K."/>
            <person name="Pipaliya S."/>
            <person name="Dacks J."/>
            <person name="Roger A.J."/>
        </authorList>
    </citation>
    <scope>NUCLEOTIDE SEQUENCE</scope>
    <source>
        <strain evidence="2">BMAN</strain>
    </source>
</reference>
<protein>
    <submittedName>
        <fullName evidence="2">Nicotinamide mononucleotide adenylyltransferase</fullName>
    </submittedName>
</protein>
<dbReference type="PANTHER" id="PTHR31285">
    <property type="entry name" value="NICOTINAMIDE MONONUCLEOTIDE ADENYLYLTRANSFERASE"/>
    <property type="match status" value="1"/>
</dbReference>
<dbReference type="Proteomes" id="UP001149090">
    <property type="component" value="Unassembled WGS sequence"/>
</dbReference>
<sequence length="946" mass="106917">MEEINKAISHLHDESPTKLVIHSTGAGSTFGGWLYSVENSSKTMIEYNFPYAMRSTISYCGFFPKNFVSNEVAIAFAKNAFERGQLISINQPENIVGIGSTGAIATGRPKKGPHHTICCGYNQEKALLFQIIFVKGKRNRIEEEFIVSLLNLYLVLSISKNCQEQKDKIEKILYSKIEESEYPKKTEIFHKNFIERIIDGDLNIVYFPFQNSKDAEPALLSSKFPSTPLIDSDPVYLVISGSFNPLHSGHLSLIEVAAKKIGKITGKKTEIIFESGIKNVDKKPLSLEELNKRSQQFKEKQIAFAVTNHARFVEKSRIYPSSYFVLGYDTFIRLFDLKYYSNQEEMYSSFLEIAQNGCKFVIGGRFMENEFFSLENHMDQIPLALRIQSEIEPINFFYFPIGVDNPSISLIDEDLGLVYFVDSPQSSNSYLLKFNSTELKYINAIDLGVKNIKCGIIDKINKLAYFGNEGSPNKIVKVDLDTFEVVDTLTLSTNGEGSVTAQIDIVNQKAYFSVNYDTNFSIVKIDLSSFTEEKNLSISVNIAWSSLIDVEKGILYVTTDSVSGDNPTIYKIDLSNFTQNDTLSLQTTLDSNPYSGVIDTLNNFMYIGTYNSSMQIIKINLTDFTRVDSITCNSSQNYTMGAGIDEEKGVAYFLSQSGFLLKINLTTFTIIETISFESLESFSISFDFNTQKGFIGLNDSSITEIDLLSFSQEDQLSLRDYSDPGLILIDEVNQMSYIVFNQNSKLIAKVNLTSFELVDYLPTGISQSIYNGEIDVADGFAYLFFDTLGVRILKLRLSNFSIDGIKDLYTLGSTKLTEFDEVNKILYVNFDNYTYSKISVLKISCPDLEIVDTLVLNGIGLYEIFIDYSTQNLYVKVYELGSGSFIINKISLSNFSVIDSINLQDYYIETWLIDEKHQYIYFGSGVATMNNNNYYNIKRCTMRTNL</sequence>
<dbReference type="InterPro" id="IPR011044">
    <property type="entry name" value="Quino_amine_DH_bsu"/>
</dbReference>
<keyword evidence="2" id="KW-0808">Transferase</keyword>
<dbReference type="SUPFAM" id="SSF52374">
    <property type="entry name" value="Nucleotidylyl transferase"/>
    <property type="match status" value="1"/>
</dbReference>
<name>A0A9Q0RE61_ANAIG</name>
<evidence type="ECO:0000313" key="3">
    <source>
        <dbReference type="Proteomes" id="UP001149090"/>
    </source>
</evidence>
<evidence type="ECO:0000313" key="2">
    <source>
        <dbReference type="EMBL" id="KAJ5075419.1"/>
    </source>
</evidence>
<dbReference type="InterPro" id="IPR014729">
    <property type="entry name" value="Rossmann-like_a/b/a_fold"/>
</dbReference>
<dbReference type="Pfam" id="PF01467">
    <property type="entry name" value="CTP_transf_like"/>
    <property type="match status" value="1"/>
</dbReference>
<comment type="caution">
    <text evidence="2">The sequence shown here is derived from an EMBL/GenBank/DDBJ whole genome shotgun (WGS) entry which is preliminary data.</text>
</comment>
<evidence type="ECO:0000259" key="1">
    <source>
        <dbReference type="Pfam" id="PF01467"/>
    </source>
</evidence>
<keyword evidence="3" id="KW-1185">Reference proteome</keyword>
<organism evidence="2 3">
    <name type="scientific">Anaeramoeba ignava</name>
    <name type="common">Anaerobic marine amoeba</name>
    <dbReference type="NCBI Taxonomy" id="1746090"/>
    <lineage>
        <taxon>Eukaryota</taxon>
        <taxon>Metamonada</taxon>
        <taxon>Anaeramoebidae</taxon>
        <taxon>Anaeramoeba</taxon>
    </lineage>
</organism>
<dbReference type="AlphaFoldDB" id="A0A9Q0RE61"/>
<feature type="domain" description="Cytidyltransferase-like" evidence="1">
    <location>
        <begin position="239"/>
        <end position="332"/>
    </location>
</feature>
<dbReference type="InterPro" id="IPR015943">
    <property type="entry name" value="WD40/YVTN_repeat-like_dom_sf"/>
</dbReference>
<dbReference type="GO" id="GO:0000309">
    <property type="term" value="F:nicotinamide-nucleotide adenylyltransferase activity"/>
    <property type="evidence" value="ECO:0007669"/>
    <property type="project" value="TreeGrafter"/>
</dbReference>
<dbReference type="GO" id="GO:0005634">
    <property type="term" value="C:nucleus"/>
    <property type="evidence" value="ECO:0007669"/>
    <property type="project" value="TreeGrafter"/>
</dbReference>
<proteinExistence type="predicted"/>
<dbReference type="OrthoDB" id="5591297at2759"/>
<accession>A0A9Q0RE61</accession>